<feature type="domain" description="DUF7835" evidence="2">
    <location>
        <begin position="17"/>
        <end position="75"/>
    </location>
</feature>
<accession>A0AAV3UQC6</accession>
<sequence>MNNKAPKENEDDAEGNRPQIAVESCPICGTETKHRISIELITESEDSKNDEFSREPYRVTECQQCREISQQRMNDV</sequence>
<evidence type="ECO:0000256" key="1">
    <source>
        <dbReference type="SAM" id="MobiDB-lite"/>
    </source>
</evidence>
<protein>
    <recommendedName>
        <fullName evidence="2">DUF7835 domain-containing protein</fullName>
    </recommendedName>
</protein>
<dbReference type="EMBL" id="BAABKX010000030">
    <property type="protein sequence ID" value="GAA5063854.1"/>
    <property type="molecule type" value="Genomic_DNA"/>
</dbReference>
<evidence type="ECO:0000313" key="4">
    <source>
        <dbReference type="Proteomes" id="UP001501729"/>
    </source>
</evidence>
<proteinExistence type="predicted"/>
<evidence type="ECO:0000259" key="2">
    <source>
        <dbReference type="Pfam" id="PF25205"/>
    </source>
</evidence>
<name>A0AAV3UQC6_9EURY</name>
<dbReference type="Pfam" id="PF25205">
    <property type="entry name" value="DUF7835"/>
    <property type="match status" value="1"/>
</dbReference>
<evidence type="ECO:0000313" key="3">
    <source>
        <dbReference type="EMBL" id="GAA5063854.1"/>
    </source>
</evidence>
<dbReference type="RefSeq" id="WP_227778675.1">
    <property type="nucleotide sequence ID" value="NZ_CP085307.1"/>
</dbReference>
<feature type="region of interest" description="Disordered" evidence="1">
    <location>
        <begin position="1"/>
        <end position="22"/>
    </location>
</feature>
<dbReference type="Proteomes" id="UP001501729">
    <property type="component" value="Unassembled WGS sequence"/>
</dbReference>
<gene>
    <name evidence="3" type="ORF">GCM10025751_52650</name>
</gene>
<dbReference type="InterPro" id="IPR057157">
    <property type="entry name" value="DUF7835"/>
</dbReference>
<comment type="caution">
    <text evidence="3">The sequence shown here is derived from an EMBL/GenBank/DDBJ whole genome shotgun (WGS) entry which is preliminary data.</text>
</comment>
<reference evidence="3 4" key="1">
    <citation type="journal article" date="2019" name="Int. J. Syst. Evol. Microbiol.">
        <title>The Global Catalogue of Microorganisms (GCM) 10K type strain sequencing project: providing services to taxonomists for standard genome sequencing and annotation.</title>
        <authorList>
            <consortium name="The Broad Institute Genomics Platform"/>
            <consortium name="The Broad Institute Genome Sequencing Center for Infectious Disease"/>
            <person name="Wu L."/>
            <person name="Ma J."/>
        </authorList>
    </citation>
    <scope>NUCLEOTIDE SEQUENCE [LARGE SCALE GENOMIC DNA]</scope>
    <source>
        <strain evidence="3 4">JCM 17504</strain>
    </source>
</reference>
<organism evidence="3 4">
    <name type="scientific">Haladaptatus pallidirubidus</name>
    <dbReference type="NCBI Taxonomy" id="1008152"/>
    <lineage>
        <taxon>Archaea</taxon>
        <taxon>Methanobacteriati</taxon>
        <taxon>Methanobacteriota</taxon>
        <taxon>Stenosarchaea group</taxon>
        <taxon>Halobacteria</taxon>
        <taxon>Halobacteriales</taxon>
        <taxon>Haladaptataceae</taxon>
        <taxon>Haladaptatus</taxon>
    </lineage>
</organism>
<keyword evidence="4" id="KW-1185">Reference proteome</keyword>
<dbReference type="GeneID" id="68617463"/>
<dbReference type="AlphaFoldDB" id="A0AAV3UQC6"/>